<reference evidence="3 4" key="1">
    <citation type="journal article" date="2018" name="Mol. Plant">
        <title>The genome of Artemisia annua provides insight into the evolution of Asteraceae family and artemisinin biosynthesis.</title>
        <authorList>
            <person name="Shen Q."/>
            <person name="Zhang L."/>
            <person name="Liao Z."/>
            <person name="Wang S."/>
            <person name="Yan T."/>
            <person name="Shi P."/>
            <person name="Liu M."/>
            <person name="Fu X."/>
            <person name="Pan Q."/>
            <person name="Wang Y."/>
            <person name="Lv Z."/>
            <person name="Lu X."/>
            <person name="Zhang F."/>
            <person name="Jiang W."/>
            <person name="Ma Y."/>
            <person name="Chen M."/>
            <person name="Hao X."/>
            <person name="Li L."/>
            <person name="Tang Y."/>
            <person name="Lv G."/>
            <person name="Zhou Y."/>
            <person name="Sun X."/>
            <person name="Brodelius P.E."/>
            <person name="Rose J.K.C."/>
            <person name="Tang K."/>
        </authorList>
    </citation>
    <scope>NUCLEOTIDE SEQUENCE [LARGE SCALE GENOMIC DNA]</scope>
    <source>
        <strain evidence="4">cv. Huhao1</strain>
        <tissue evidence="3">Leaf</tissue>
    </source>
</reference>
<dbReference type="GO" id="GO:0004630">
    <property type="term" value="F:phospholipase D activity"/>
    <property type="evidence" value="ECO:0007669"/>
    <property type="project" value="TreeGrafter"/>
</dbReference>
<evidence type="ECO:0000256" key="1">
    <source>
        <dbReference type="ARBA" id="ARBA00022737"/>
    </source>
</evidence>
<dbReference type="OrthoDB" id="71549at2759"/>
<evidence type="ECO:0000256" key="2">
    <source>
        <dbReference type="ARBA" id="ARBA00023098"/>
    </source>
</evidence>
<dbReference type="PANTHER" id="PTHR18896">
    <property type="entry name" value="PHOSPHOLIPASE D"/>
    <property type="match status" value="1"/>
</dbReference>
<evidence type="ECO:0000313" key="3">
    <source>
        <dbReference type="EMBL" id="PWA70199.1"/>
    </source>
</evidence>
<dbReference type="EMBL" id="PKPP01003286">
    <property type="protein sequence ID" value="PWA70199.1"/>
    <property type="molecule type" value="Genomic_DNA"/>
</dbReference>
<dbReference type="STRING" id="35608.A0A2U1N9M5"/>
<keyword evidence="4" id="KW-1185">Reference proteome</keyword>
<dbReference type="InterPro" id="IPR015679">
    <property type="entry name" value="PLipase_D_fam"/>
</dbReference>
<keyword evidence="1" id="KW-0677">Repeat</keyword>
<proteinExistence type="predicted"/>
<organism evidence="3 4">
    <name type="scientific">Artemisia annua</name>
    <name type="common">Sweet wormwood</name>
    <dbReference type="NCBI Taxonomy" id="35608"/>
    <lineage>
        <taxon>Eukaryota</taxon>
        <taxon>Viridiplantae</taxon>
        <taxon>Streptophyta</taxon>
        <taxon>Embryophyta</taxon>
        <taxon>Tracheophyta</taxon>
        <taxon>Spermatophyta</taxon>
        <taxon>Magnoliopsida</taxon>
        <taxon>eudicotyledons</taxon>
        <taxon>Gunneridae</taxon>
        <taxon>Pentapetalae</taxon>
        <taxon>asterids</taxon>
        <taxon>campanulids</taxon>
        <taxon>Asterales</taxon>
        <taxon>Asteraceae</taxon>
        <taxon>Asteroideae</taxon>
        <taxon>Anthemideae</taxon>
        <taxon>Artemisiinae</taxon>
        <taxon>Artemisia</taxon>
    </lineage>
</organism>
<accession>A0A2U1N9M5</accession>
<gene>
    <name evidence="3" type="ORF">CTI12_AA288500</name>
</gene>
<dbReference type="Proteomes" id="UP000245207">
    <property type="component" value="Unassembled WGS sequence"/>
</dbReference>
<keyword evidence="2" id="KW-0443">Lipid metabolism</keyword>
<comment type="caution">
    <text evidence="3">The sequence shown here is derived from an EMBL/GenBank/DDBJ whole genome shotgun (WGS) entry which is preliminary data.</text>
</comment>
<name>A0A2U1N9M5_ARTAN</name>
<dbReference type="PANTHER" id="PTHR18896:SF201">
    <property type="entry name" value="PHOSPHOLIPASE D"/>
    <property type="match status" value="1"/>
</dbReference>
<protein>
    <submittedName>
        <fullName evidence="3">Phospholipase D gamma 1</fullName>
    </submittedName>
</protein>
<dbReference type="AlphaFoldDB" id="A0A2U1N9M5"/>
<sequence length="176" mass="19649">MADYVKLLDRGQEGHRAEAQIQSLRPAIAQEVVLWNNLDHPYVTKVFRSIDSNSVKGFPKDPKEATGKKTVIVDADAGNYRRQIRAFVGGLDLCGGRYDIPSHPLFSTLQTLYKDDYHQTNYTENLVIPLDMSPITATVQGSCTPNFSAELETELGNMRLAIIDMHLKHESSSSIL</sequence>
<dbReference type="GO" id="GO:0009395">
    <property type="term" value="P:phospholipid catabolic process"/>
    <property type="evidence" value="ECO:0007669"/>
    <property type="project" value="TreeGrafter"/>
</dbReference>
<dbReference type="GO" id="GO:0005886">
    <property type="term" value="C:plasma membrane"/>
    <property type="evidence" value="ECO:0007669"/>
    <property type="project" value="TreeGrafter"/>
</dbReference>
<evidence type="ECO:0000313" key="4">
    <source>
        <dbReference type="Proteomes" id="UP000245207"/>
    </source>
</evidence>